<gene>
    <name evidence="1" type="ORF">B0T19DRAFT_413455</name>
</gene>
<dbReference type="InterPro" id="IPR036291">
    <property type="entry name" value="NAD(P)-bd_dom_sf"/>
</dbReference>
<reference evidence="1" key="2">
    <citation type="submission" date="2023-06" db="EMBL/GenBank/DDBJ databases">
        <authorList>
            <consortium name="Lawrence Berkeley National Laboratory"/>
            <person name="Haridas S."/>
            <person name="Hensen N."/>
            <person name="Bonometti L."/>
            <person name="Westerberg I."/>
            <person name="Brannstrom I.O."/>
            <person name="Guillou S."/>
            <person name="Cros-Aarteil S."/>
            <person name="Calhoun S."/>
            <person name="Kuo A."/>
            <person name="Mondo S."/>
            <person name="Pangilinan J."/>
            <person name="Riley R."/>
            <person name="Labutti K."/>
            <person name="Andreopoulos B."/>
            <person name="Lipzen A."/>
            <person name="Chen C."/>
            <person name="Yanf M."/>
            <person name="Daum C."/>
            <person name="Ng V."/>
            <person name="Clum A."/>
            <person name="Steindorff A."/>
            <person name="Ohm R."/>
            <person name="Martin F."/>
            <person name="Silar P."/>
            <person name="Natvig D."/>
            <person name="Lalanne C."/>
            <person name="Gautier V."/>
            <person name="Ament-Velasquez S.L."/>
            <person name="Kruys A."/>
            <person name="Hutchinson M.I."/>
            <person name="Powell A.J."/>
            <person name="Barry K."/>
            <person name="Miller A.N."/>
            <person name="Grigoriev I.V."/>
            <person name="Debuchy R."/>
            <person name="Gladieux P."/>
            <person name="Thoren M.H."/>
            <person name="Johannesson H."/>
        </authorList>
    </citation>
    <scope>NUCLEOTIDE SEQUENCE</scope>
    <source>
        <strain evidence="1">SMH4131-1</strain>
    </source>
</reference>
<accession>A0AAE0MMN9</accession>
<sequence length="321" mass="33798">MMKQAQITAWGAAPKCIQVPIPPLPTPTTTNGRDDIVQIRVLATGLHMHVRGRASGTHYSSTTLPHIPGVDGVGRTVPDGALVFFAVLRRPQGGSFTEIINVPRGSTCPVPEGGDPVQVAGLVNPVMASWMAFASRLDLGKLPKGFTVVVLGVTTLSGRVAVDVARVFGAGKVVGVGRDAKKMEEVGVDEVVVLKDGGKGEATEWAGAVDADVVLDFLYGDAALGLLMHLKAERPVQYVQIGTLAGGSVELPGALLRSRDITMRGSGRGSWEMREFAREAPGIVGAIVDGKVKRQAFQEVKLEDVEEAWGAEGGERIVVVP</sequence>
<proteinExistence type="predicted"/>
<dbReference type="GO" id="GO:0016491">
    <property type="term" value="F:oxidoreductase activity"/>
    <property type="evidence" value="ECO:0007669"/>
    <property type="project" value="TreeGrafter"/>
</dbReference>
<dbReference type="InterPro" id="IPR011032">
    <property type="entry name" value="GroES-like_sf"/>
</dbReference>
<dbReference type="AlphaFoldDB" id="A0AAE0MMN9"/>
<dbReference type="PANTHER" id="PTHR43677">
    <property type="entry name" value="SHORT-CHAIN DEHYDROGENASE/REDUCTASE"/>
    <property type="match status" value="1"/>
</dbReference>
<name>A0AAE0MMN9_9PEZI</name>
<dbReference type="Gene3D" id="3.40.50.720">
    <property type="entry name" value="NAD(P)-binding Rossmann-like Domain"/>
    <property type="match status" value="1"/>
</dbReference>
<dbReference type="PANTHER" id="PTHR43677:SF11">
    <property type="entry name" value="ZINC-CONTAINING ALCOHOL DEHYDROGENASE"/>
    <property type="match status" value="1"/>
</dbReference>
<dbReference type="Proteomes" id="UP001286456">
    <property type="component" value="Unassembled WGS sequence"/>
</dbReference>
<dbReference type="SUPFAM" id="SSF51735">
    <property type="entry name" value="NAD(P)-binding Rossmann-fold domains"/>
    <property type="match status" value="1"/>
</dbReference>
<comment type="caution">
    <text evidence="1">The sequence shown here is derived from an EMBL/GenBank/DDBJ whole genome shotgun (WGS) entry which is preliminary data.</text>
</comment>
<organism evidence="1 2">
    <name type="scientific">Cercophora scortea</name>
    <dbReference type="NCBI Taxonomy" id="314031"/>
    <lineage>
        <taxon>Eukaryota</taxon>
        <taxon>Fungi</taxon>
        <taxon>Dikarya</taxon>
        <taxon>Ascomycota</taxon>
        <taxon>Pezizomycotina</taxon>
        <taxon>Sordariomycetes</taxon>
        <taxon>Sordariomycetidae</taxon>
        <taxon>Sordariales</taxon>
        <taxon>Lasiosphaeriaceae</taxon>
        <taxon>Cercophora</taxon>
    </lineage>
</organism>
<protein>
    <submittedName>
        <fullName evidence="1">Uncharacterized protein</fullName>
    </submittedName>
</protein>
<evidence type="ECO:0000313" key="1">
    <source>
        <dbReference type="EMBL" id="KAK3337760.1"/>
    </source>
</evidence>
<evidence type="ECO:0000313" key="2">
    <source>
        <dbReference type="Proteomes" id="UP001286456"/>
    </source>
</evidence>
<dbReference type="Gene3D" id="3.90.180.10">
    <property type="entry name" value="Medium-chain alcohol dehydrogenases, catalytic domain"/>
    <property type="match status" value="1"/>
</dbReference>
<dbReference type="InterPro" id="IPR051397">
    <property type="entry name" value="Zn-ADH-like_protein"/>
</dbReference>
<reference evidence="1" key="1">
    <citation type="journal article" date="2023" name="Mol. Phylogenet. Evol.">
        <title>Genome-scale phylogeny and comparative genomics of the fungal order Sordariales.</title>
        <authorList>
            <person name="Hensen N."/>
            <person name="Bonometti L."/>
            <person name="Westerberg I."/>
            <person name="Brannstrom I.O."/>
            <person name="Guillou S."/>
            <person name="Cros-Aarteil S."/>
            <person name="Calhoun S."/>
            <person name="Haridas S."/>
            <person name="Kuo A."/>
            <person name="Mondo S."/>
            <person name="Pangilinan J."/>
            <person name="Riley R."/>
            <person name="LaButti K."/>
            <person name="Andreopoulos B."/>
            <person name="Lipzen A."/>
            <person name="Chen C."/>
            <person name="Yan M."/>
            <person name="Daum C."/>
            <person name="Ng V."/>
            <person name="Clum A."/>
            <person name="Steindorff A."/>
            <person name="Ohm R.A."/>
            <person name="Martin F."/>
            <person name="Silar P."/>
            <person name="Natvig D.O."/>
            <person name="Lalanne C."/>
            <person name="Gautier V."/>
            <person name="Ament-Velasquez S.L."/>
            <person name="Kruys A."/>
            <person name="Hutchinson M.I."/>
            <person name="Powell A.J."/>
            <person name="Barry K."/>
            <person name="Miller A.N."/>
            <person name="Grigoriev I.V."/>
            <person name="Debuchy R."/>
            <person name="Gladieux P."/>
            <person name="Hiltunen Thoren M."/>
            <person name="Johannesson H."/>
        </authorList>
    </citation>
    <scope>NUCLEOTIDE SEQUENCE</scope>
    <source>
        <strain evidence="1">SMH4131-1</strain>
    </source>
</reference>
<dbReference type="EMBL" id="JAUEPO010000001">
    <property type="protein sequence ID" value="KAK3337760.1"/>
    <property type="molecule type" value="Genomic_DNA"/>
</dbReference>
<keyword evidence="2" id="KW-1185">Reference proteome</keyword>
<dbReference type="SUPFAM" id="SSF50129">
    <property type="entry name" value="GroES-like"/>
    <property type="match status" value="1"/>
</dbReference>